<protein>
    <recommendedName>
        <fullName evidence="3">AAA+ ATPase domain-containing protein</fullName>
    </recommendedName>
</protein>
<dbReference type="RefSeq" id="WP_165242079.1">
    <property type="nucleotide sequence ID" value="NZ_JAAKZV010000193.1"/>
</dbReference>
<dbReference type="InterPro" id="IPR027417">
    <property type="entry name" value="P-loop_NTPase"/>
</dbReference>
<dbReference type="PANTHER" id="PTHR47691">
    <property type="entry name" value="REGULATOR-RELATED"/>
    <property type="match status" value="1"/>
</dbReference>
<evidence type="ECO:0008006" key="3">
    <source>
        <dbReference type="Google" id="ProtNLM"/>
    </source>
</evidence>
<evidence type="ECO:0000313" key="1">
    <source>
        <dbReference type="EMBL" id="NGN68280.1"/>
    </source>
</evidence>
<dbReference type="AlphaFoldDB" id="A0A6G4U979"/>
<dbReference type="Proteomes" id="UP000481583">
    <property type="component" value="Unassembled WGS sequence"/>
</dbReference>
<name>A0A6G4U979_9ACTN</name>
<dbReference type="PANTHER" id="PTHR47691:SF3">
    <property type="entry name" value="HTH-TYPE TRANSCRIPTIONAL REGULATOR RV0890C-RELATED"/>
    <property type="match status" value="1"/>
</dbReference>
<evidence type="ECO:0000313" key="2">
    <source>
        <dbReference type="Proteomes" id="UP000481583"/>
    </source>
</evidence>
<accession>A0A6G4U979</accession>
<proteinExistence type="predicted"/>
<gene>
    <name evidence="1" type="ORF">G5C51_30830</name>
</gene>
<reference evidence="1 2" key="1">
    <citation type="submission" date="2020-02" db="EMBL/GenBank/DDBJ databases">
        <title>Whole-genome analyses of novel actinobacteria.</title>
        <authorList>
            <person name="Sahin N."/>
        </authorList>
    </citation>
    <scope>NUCLEOTIDE SEQUENCE [LARGE SCALE GENOMIC DNA]</scope>
    <source>
        <strain evidence="1 2">A7024</strain>
    </source>
</reference>
<sequence length="335" mass="36082">MTLHGRAEALSTLGRLMETEQLVTVTGPGGVGKSALVAEAVRGQRRRNRPDLIHLDLAPVSDPELVPRWLSYGLKQINGGGRRQTLLVVDTCEHVADAAGAALRDLIAERPALRAIATSRIPTAADGATLPLGPLDVDAAVELFRDCAPGYRDDGAAEGLADDDTIREICELLDGLPLAVTIAAAQLQRRSPDELLTRLAGADGALALVGGGPEVPERQRTLRDSMWWSRRVCTPGERLLWARAAVFPGAFTLAHATEVCADERLSGSELVRAFAGLRAQGLFAAAGDKDDELVWMPRAVRAYGRQQLARLGEETEFQRRCVAWSMDVLKTNSVE</sequence>
<dbReference type="SUPFAM" id="SSF52540">
    <property type="entry name" value="P-loop containing nucleoside triphosphate hydrolases"/>
    <property type="match status" value="1"/>
</dbReference>
<dbReference type="EMBL" id="JAAKZV010000193">
    <property type="protein sequence ID" value="NGN68280.1"/>
    <property type="molecule type" value="Genomic_DNA"/>
</dbReference>
<keyword evidence="2" id="KW-1185">Reference proteome</keyword>
<organism evidence="1 2">
    <name type="scientific">Streptomyces coryli</name>
    <dbReference type="NCBI Taxonomy" id="1128680"/>
    <lineage>
        <taxon>Bacteria</taxon>
        <taxon>Bacillati</taxon>
        <taxon>Actinomycetota</taxon>
        <taxon>Actinomycetes</taxon>
        <taxon>Kitasatosporales</taxon>
        <taxon>Streptomycetaceae</taxon>
        <taxon>Streptomyces</taxon>
    </lineage>
</organism>
<comment type="caution">
    <text evidence="1">The sequence shown here is derived from an EMBL/GenBank/DDBJ whole genome shotgun (WGS) entry which is preliminary data.</text>
</comment>